<dbReference type="InterPro" id="IPR032353">
    <property type="entry name" value="AZUL"/>
</dbReference>
<dbReference type="AlphaFoldDB" id="A0A0L0FDG0"/>
<dbReference type="InterPro" id="IPR042556">
    <property type="entry name" value="AZUL_sf"/>
</dbReference>
<dbReference type="GeneID" id="25913874"/>
<feature type="non-terminal residue" evidence="2">
    <location>
        <position position="119"/>
    </location>
</feature>
<dbReference type="Proteomes" id="UP000054560">
    <property type="component" value="Unassembled WGS sequence"/>
</dbReference>
<gene>
    <name evidence="2" type="ORF">SARC_13370</name>
</gene>
<dbReference type="OrthoDB" id="193703at2759"/>
<evidence type="ECO:0000313" key="3">
    <source>
        <dbReference type="Proteomes" id="UP000054560"/>
    </source>
</evidence>
<feature type="domain" description="Ubiquitin-protein ligase E3A N-terminal zinc-binding" evidence="1">
    <location>
        <begin position="60"/>
        <end position="109"/>
    </location>
</feature>
<keyword evidence="3" id="KW-1185">Reference proteome</keyword>
<evidence type="ECO:0000313" key="2">
    <source>
        <dbReference type="EMBL" id="KNC74073.1"/>
    </source>
</evidence>
<proteinExistence type="predicted"/>
<dbReference type="RefSeq" id="XP_014147975.1">
    <property type="nucleotide sequence ID" value="XM_014292500.1"/>
</dbReference>
<organism evidence="2 3">
    <name type="scientific">Sphaeroforma arctica JP610</name>
    <dbReference type="NCBI Taxonomy" id="667725"/>
    <lineage>
        <taxon>Eukaryota</taxon>
        <taxon>Ichthyosporea</taxon>
        <taxon>Ichthyophonida</taxon>
        <taxon>Sphaeroforma</taxon>
    </lineage>
</organism>
<protein>
    <recommendedName>
        <fullName evidence="1">Ubiquitin-protein ligase E3A N-terminal zinc-binding domain-containing protein</fullName>
    </recommendedName>
</protein>
<dbReference type="Gene3D" id="6.10.130.10">
    <property type="entry name" value="Ubiquitin-protein ligase E3A, N-terminal zinc-binding domain (AZUL)"/>
    <property type="match status" value="1"/>
</dbReference>
<dbReference type="Pfam" id="PF16558">
    <property type="entry name" value="AZUL"/>
    <property type="match status" value="1"/>
</dbReference>
<accession>A0A0L0FDG0</accession>
<dbReference type="EMBL" id="KQ244796">
    <property type="protein sequence ID" value="KNC74073.1"/>
    <property type="molecule type" value="Genomic_DNA"/>
</dbReference>
<name>A0A0L0FDG0_9EUKA</name>
<reference evidence="2 3" key="1">
    <citation type="submission" date="2011-02" db="EMBL/GenBank/DDBJ databases">
        <title>The Genome Sequence of Sphaeroforma arctica JP610.</title>
        <authorList>
            <consortium name="The Broad Institute Genome Sequencing Platform"/>
            <person name="Russ C."/>
            <person name="Cuomo C."/>
            <person name="Young S.K."/>
            <person name="Zeng Q."/>
            <person name="Gargeya S."/>
            <person name="Alvarado L."/>
            <person name="Berlin A."/>
            <person name="Chapman S.B."/>
            <person name="Chen Z."/>
            <person name="Freedman E."/>
            <person name="Gellesch M."/>
            <person name="Goldberg J."/>
            <person name="Griggs A."/>
            <person name="Gujja S."/>
            <person name="Heilman E."/>
            <person name="Heiman D."/>
            <person name="Howarth C."/>
            <person name="Mehta T."/>
            <person name="Neiman D."/>
            <person name="Pearson M."/>
            <person name="Roberts A."/>
            <person name="Saif S."/>
            <person name="Shea T."/>
            <person name="Shenoy N."/>
            <person name="Sisk P."/>
            <person name="Stolte C."/>
            <person name="Sykes S."/>
            <person name="White J."/>
            <person name="Yandava C."/>
            <person name="Burger G."/>
            <person name="Gray M.W."/>
            <person name="Holland P.W.H."/>
            <person name="King N."/>
            <person name="Lang F.B.F."/>
            <person name="Roger A.J."/>
            <person name="Ruiz-Trillo I."/>
            <person name="Haas B."/>
            <person name="Nusbaum C."/>
            <person name="Birren B."/>
        </authorList>
    </citation>
    <scope>NUCLEOTIDE SEQUENCE [LARGE SCALE GENOMIC DNA]</scope>
    <source>
        <strain evidence="2 3">JP610</strain>
    </source>
</reference>
<dbReference type="STRING" id="667725.A0A0L0FDG0"/>
<evidence type="ECO:0000259" key="1">
    <source>
        <dbReference type="Pfam" id="PF16558"/>
    </source>
</evidence>
<sequence>MRQKCLSEANLRTIETRTLSASNLAALRHKDLSLKPAMSSKAYNNPNSLSAVAKASFEAKARKYFYQLTTGCQRLGCRNKFCASCESSLQLTPDLATIMAIQLASRTRTCFCKPIAECE</sequence>